<reference evidence="1" key="1">
    <citation type="journal article" date="2019" name="bioRxiv">
        <title>The Genome of the Zebra Mussel, Dreissena polymorpha: A Resource for Invasive Species Research.</title>
        <authorList>
            <person name="McCartney M.A."/>
            <person name="Auch B."/>
            <person name="Kono T."/>
            <person name="Mallez S."/>
            <person name="Zhang Y."/>
            <person name="Obille A."/>
            <person name="Becker A."/>
            <person name="Abrahante J.E."/>
            <person name="Garbe J."/>
            <person name="Badalamenti J.P."/>
            <person name="Herman A."/>
            <person name="Mangelson H."/>
            <person name="Liachko I."/>
            <person name="Sullivan S."/>
            <person name="Sone E.D."/>
            <person name="Koren S."/>
            <person name="Silverstein K.A.T."/>
            <person name="Beckman K.B."/>
            <person name="Gohl D.M."/>
        </authorList>
    </citation>
    <scope>NUCLEOTIDE SEQUENCE</scope>
    <source>
        <strain evidence="1">Duluth1</strain>
        <tissue evidence="1">Whole animal</tissue>
    </source>
</reference>
<reference evidence="1" key="2">
    <citation type="submission" date="2020-11" db="EMBL/GenBank/DDBJ databases">
        <authorList>
            <person name="McCartney M.A."/>
            <person name="Auch B."/>
            <person name="Kono T."/>
            <person name="Mallez S."/>
            <person name="Becker A."/>
            <person name="Gohl D.M."/>
            <person name="Silverstein K.A.T."/>
            <person name="Koren S."/>
            <person name="Bechman K.B."/>
            <person name="Herman A."/>
            <person name="Abrahante J.E."/>
            <person name="Garbe J."/>
        </authorList>
    </citation>
    <scope>NUCLEOTIDE SEQUENCE</scope>
    <source>
        <strain evidence="1">Duluth1</strain>
        <tissue evidence="1">Whole animal</tissue>
    </source>
</reference>
<protein>
    <submittedName>
        <fullName evidence="1">Uncharacterized protein</fullName>
    </submittedName>
</protein>
<organism evidence="1 2">
    <name type="scientific">Dreissena polymorpha</name>
    <name type="common">Zebra mussel</name>
    <name type="synonym">Mytilus polymorpha</name>
    <dbReference type="NCBI Taxonomy" id="45954"/>
    <lineage>
        <taxon>Eukaryota</taxon>
        <taxon>Metazoa</taxon>
        <taxon>Spiralia</taxon>
        <taxon>Lophotrochozoa</taxon>
        <taxon>Mollusca</taxon>
        <taxon>Bivalvia</taxon>
        <taxon>Autobranchia</taxon>
        <taxon>Heteroconchia</taxon>
        <taxon>Euheterodonta</taxon>
        <taxon>Imparidentia</taxon>
        <taxon>Neoheterodontei</taxon>
        <taxon>Myida</taxon>
        <taxon>Dreissenoidea</taxon>
        <taxon>Dreissenidae</taxon>
        <taxon>Dreissena</taxon>
    </lineage>
</organism>
<keyword evidence="2" id="KW-1185">Reference proteome</keyword>
<gene>
    <name evidence="1" type="ORF">DPMN_172107</name>
</gene>
<proteinExistence type="predicted"/>
<name>A0A9D4IFR7_DREPO</name>
<dbReference type="AlphaFoldDB" id="A0A9D4IFR7"/>
<comment type="caution">
    <text evidence="1">The sequence shown here is derived from an EMBL/GenBank/DDBJ whole genome shotgun (WGS) entry which is preliminary data.</text>
</comment>
<evidence type="ECO:0000313" key="1">
    <source>
        <dbReference type="EMBL" id="KAH3770812.1"/>
    </source>
</evidence>
<dbReference type="EMBL" id="JAIWYP010000009">
    <property type="protein sequence ID" value="KAH3770812.1"/>
    <property type="molecule type" value="Genomic_DNA"/>
</dbReference>
<dbReference type="Proteomes" id="UP000828390">
    <property type="component" value="Unassembled WGS sequence"/>
</dbReference>
<sequence>MVETLSGNVWKSSVNEAVDAHVVPTDLNTSRTNANAMNATLPLSVGTYVKDPDVQRDHAYRQNIVWLNTIYVLNNSLFRF</sequence>
<accession>A0A9D4IFR7</accession>
<evidence type="ECO:0000313" key="2">
    <source>
        <dbReference type="Proteomes" id="UP000828390"/>
    </source>
</evidence>